<dbReference type="EMBL" id="ML208449">
    <property type="protein sequence ID" value="TFK65079.1"/>
    <property type="molecule type" value="Genomic_DNA"/>
</dbReference>
<keyword evidence="2" id="KW-1185">Reference proteome</keyword>
<dbReference type="Proteomes" id="UP000308600">
    <property type="component" value="Unassembled WGS sequence"/>
</dbReference>
<protein>
    <submittedName>
        <fullName evidence="1">Uncharacterized protein</fullName>
    </submittedName>
</protein>
<sequence>MATPESKGPHLLTFAAEIIEEILSHLENHQDLLRFAAGSSFCARLAIPRHTEYRILVLPEPTPHIWKHLTRLPGLTHNIREVHLGASPGIYPTTLFNEELDGNPATNVADKDQLGQDICSALELMEDLTVFTWRWSLESMVKPEHRASVMNVLSKKKTLKHIWLLWKTISNLDSSAPPVDISTNPTWNISPLTSVTIEGVAWQDDHKTPYIYRWLQNLPALEYLRIGITPLSHLEDYRRLTIPTLQTLSLFGRGNQQIKPFIDRHVSIQEFRWTTRRHAFLSPGCLPNVKRVLASEDVLRAFESAYQLSIPFSPQAGVDSSTSPSGDSTGLASFSSSPIDNRYRLEAIQFASEFHIPLDNLLSFNFIHPSYLKTLWLAGTETVDTLFALANKFHAVTAIYLADLLDDSNSHTFTEWLDFFSHFHQLEALGGNHLRKVAQAESITFQDAVTRLARSCPNLKFLNDCDPMETSDRFVIRRHEITQESSGSESEGSRPHVRIELFREERRFSMTRYLEPLGGHFNNDDQAYVPRLPSSVSAGSEESQSSAR</sequence>
<name>A0ACD3AHI8_9AGAR</name>
<evidence type="ECO:0000313" key="1">
    <source>
        <dbReference type="EMBL" id="TFK65079.1"/>
    </source>
</evidence>
<organism evidence="1 2">
    <name type="scientific">Pluteus cervinus</name>
    <dbReference type="NCBI Taxonomy" id="181527"/>
    <lineage>
        <taxon>Eukaryota</taxon>
        <taxon>Fungi</taxon>
        <taxon>Dikarya</taxon>
        <taxon>Basidiomycota</taxon>
        <taxon>Agaricomycotina</taxon>
        <taxon>Agaricomycetes</taxon>
        <taxon>Agaricomycetidae</taxon>
        <taxon>Agaricales</taxon>
        <taxon>Pluteineae</taxon>
        <taxon>Pluteaceae</taxon>
        <taxon>Pluteus</taxon>
    </lineage>
</organism>
<accession>A0ACD3AHI8</accession>
<gene>
    <name evidence="1" type="ORF">BDN72DRAFT_824967</name>
</gene>
<reference evidence="1 2" key="1">
    <citation type="journal article" date="2019" name="Nat. Ecol. Evol.">
        <title>Megaphylogeny resolves global patterns of mushroom evolution.</title>
        <authorList>
            <person name="Varga T."/>
            <person name="Krizsan K."/>
            <person name="Foldi C."/>
            <person name="Dima B."/>
            <person name="Sanchez-Garcia M."/>
            <person name="Sanchez-Ramirez S."/>
            <person name="Szollosi G.J."/>
            <person name="Szarkandi J.G."/>
            <person name="Papp V."/>
            <person name="Albert L."/>
            <person name="Andreopoulos W."/>
            <person name="Angelini C."/>
            <person name="Antonin V."/>
            <person name="Barry K.W."/>
            <person name="Bougher N.L."/>
            <person name="Buchanan P."/>
            <person name="Buyck B."/>
            <person name="Bense V."/>
            <person name="Catcheside P."/>
            <person name="Chovatia M."/>
            <person name="Cooper J."/>
            <person name="Damon W."/>
            <person name="Desjardin D."/>
            <person name="Finy P."/>
            <person name="Geml J."/>
            <person name="Haridas S."/>
            <person name="Hughes K."/>
            <person name="Justo A."/>
            <person name="Karasinski D."/>
            <person name="Kautmanova I."/>
            <person name="Kiss B."/>
            <person name="Kocsube S."/>
            <person name="Kotiranta H."/>
            <person name="LaButti K.M."/>
            <person name="Lechner B.E."/>
            <person name="Liimatainen K."/>
            <person name="Lipzen A."/>
            <person name="Lukacs Z."/>
            <person name="Mihaltcheva S."/>
            <person name="Morgado L.N."/>
            <person name="Niskanen T."/>
            <person name="Noordeloos M.E."/>
            <person name="Ohm R.A."/>
            <person name="Ortiz-Santana B."/>
            <person name="Ovrebo C."/>
            <person name="Racz N."/>
            <person name="Riley R."/>
            <person name="Savchenko A."/>
            <person name="Shiryaev A."/>
            <person name="Soop K."/>
            <person name="Spirin V."/>
            <person name="Szebenyi C."/>
            <person name="Tomsovsky M."/>
            <person name="Tulloss R.E."/>
            <person name="Uehling J."/>
            <person name="Grigoriev I.V."/>
            <person name="Vagvolgyi C."/>
            <person name="Papp T."/>
            <person name="Martin F.M."/>
            <person name="Miettinen O."/>
            <person name="Hibbett D.S."/>
            <person name="Nagy L.G."/>
        </authorList>
    </citation>
    <scope>NUCLEOTIDE SEQUENCE [LARGE SCALE GENOMIC DNA]</scope>
    <source>
        <strain evidence="1 2">NL-1719</strain>
    </source>
</reference>
<proteinExistence type="predicted"/>
<evidence type="ECO:0000313" key="2">
    <source>
        <dbReference type="Proteomes" id="UP000308600"/>
    </source>
</evidence>